<keyword evidence="2" id="KW-0819">tRNA processing</keyword>
<dbReference type="SUPFAM" id="SSF55120">
    <property type="entry name" value="Pseudouridine synthase"/>
    <property type="match status" value="1"/>
</dbReference>
<evidence type="ECO:0000256" key="2">
    <source>
        <dbReference type="ARBA" id="ARBA00022694"/>
    </source>
</evidence>
<reference evidence="5" key="1">
    <citation type="submission" date="2021-01" db="EMBL/GenBank/DDBJ databases">
        <authorList>
            <person name="Corre E."/>
            <person name="Pelletier E."/>
            <person name="Niang G."/>
            <person name="Scheremetjew M."/>
            <person name="Finn R."/>
            <person name="Kale V."/>
            <person name="Holt S."/>
            <person name="Cochrane G."/>
            <person name="Meng A."/>
            <person name="Brown T."/>
            <person name="Cohen L."/>
        </authorList>
    </citation>
    <scope>NUCLEOTIDE SEQUENCE</scope>
    <source>
        <strain evidence="5">NIES-2562</strain>
    </source>
</reference>
<feature type="domain" description="TRUD" evidence="4">
    <location>
        <begin position="419"/>
        <end position="572"/>
    </location>
</feature>
<dbReference type="AlphaFoldDB" id="A0A7S3GCS8"/>
<dbReference type="GO" id="GO:0009982">
    <property type="term" value="F:pseudouridine synthase activity"/>
    <property type="evidence" value="ECO:0007669"/>
    <property type="project" value="InterPro"/>
</dbReference>
<name>A0A7S3GCS8_9EUKA</name>
<protein>
    <recommendedName>
        <fullName evidence="4">TRUD domain-containing protein</fullName>
    </recommendedName>
</protein>
<sequence>MIEAVEGSIEYRAELKSNEADFVVLEVGEHGFCCTHRGDECKLSGCIAPPAREASPSVRSEGSAASSSDIAELRELGALLEKGARGLLSAEELRQLEEAPTGASVLLDGAADSKLRRAFFFSAIPAEFPRWKAVMTEGGQLCAVENDFRSKLVGVTGEEGLSDSIVQAVSRRNVLVAVEKREKKVCAIVEDDDSAGESGKEKARAALHWLDEIAEKSSIKWREHVAIRHALLENSAVVEGVAALLPKGWAVGKGVMSYQQSGASAKKQRQDKRSALRQHGVAPSFFLCTLYKVNMTTSDAVNMLAGRQEVGDEHVHLPLAEVAGTKDKRAVTTQYVTLDGLRCSRPLEEGWTFTKEGGRGRETAKCRMRVLRQCPSPLQLGRLEGNIFIIRLRNVARVDGQPVCVGDVDRKGSALSSAGFVNYYGEQRFGDSPARHVDALVSVLREVRAKEGRGKRRRIGHREKSLSMHSVGSHIFNKLAEARCNRVGFEVEAGDVVCSEGKLQVVSSTDVSRFQCKDVMLPLFGHTSLIPQNKTGELYVHLLQSTGVLTKEEADRAREEGSLSFLSSLLGAELRRAVGCALPGGHRSFLAFPTSLSDEDRENLSLGPFVKREEGAAGQTDLALSFMLPSSCYATVFLAALGFDCNSDSAH</sequence>
<dbReference type="InterPro" id="IPR020119">
    <property type="entry name" value="PsdUridine_synth_TruD_CS"/>
</dbReference>
<evidence type="ECO:0000256" key="1">
    <source>
        <dbReference type="ARBA" id="ARBA00007953"/>
    </source>
</evidence>
<dbReference type="InterPro" id="IPR011760">
    <property type="entry name" value="PsdUridine_synth_TruD_insert"/>
</dbReference>
<dbReference type="InterPro" id="IPR001656">
    <property type="entry name" value="PsdUridine_synth_TruD"/>
</dbReference>
<dbReference type="InterPro" id="IPR020103">
    <property type="entry name" value="PsdUridine_synth_cat_dom_sf"/>
</dbReference>
<dbReference type="PROSITE" id="PS01268">
    <property type="entry name" value="UPF0024"/>
    <property type="match status" value="1"/>
</dbReference>
<evidence type="ECO:0000259" key="4">
    <source>
        <dbReference type="PROSITE" id="PS50984"/>
    </source>
</evidence>
<dbReference type="InterPro" id="IPR042214">
    <property type="entry name" value="TruD_catalytic"/>
</dbReference>
<comment type="similarity">
    <text evidence="1">Belongs to the pseudouridine synthase TruD family.</text>
</comment>
<dbReference type="Pfam" id="PF01142">
    <property type="entry name" value="TruD"/>
    <property type="match status" value="1"/>
</dbReference>
<dbReference type="Gene3D" id="3.30.2350.20">
    <property type="entry name" value="TruD, catalytic domain"/>
    <property type="match status" value="1"/>
</dbReference>
<dbReference type="PROSITE" id="PS50984">
    <property type="entry name" value="TRUD"/>
    <property type="match status" value="1"/>
</dbReference>
<dbReference type="GO" id="GO:0003723">
    <property type="term" value="F:RNA binding"/>
    <property type="evidence" value="ECO:0007669"/>
    <property type="project" value="InterPro"/>
</dbReference>
<dbReference type="PANTHER" id="PTHR13326">
    <property type="entry name" value="TRNA PSEUDOURIDINE SYNTHASE D"/>
    <property type="match status" value="1"/>
</dbReference>
<evidence type="ECO:0000313" key="5">
    <source>
        <dbReference type="EMBL" id="CAE0262207.1"/>
    </source>
</evidence>
<gene>
    <name evidence="5" type="ORF">PBIL07802_LOCUS24502</name>
</gene>
<dbReference type="GO" id="GO:0001522">
    <property type="term" value="P:pseudouridine synthesis"/>
    <property type="evidence" value="ECO:0007669"/>
    <property type="project" value="InterPro"/>
</dbReference>
<keyword evidence="3" id="KW-0413">Isomerase</keyword>
<organism evidence="5">
    <name type="scientific">Palpitomonas bilix</name>
    <dbReference type="NCBI Taxonomy" id="652834"/>
    <lineage>
        <taxon>Eukaryota</taxon>
        <taxon>Eukaryota incertae sedis</taxon>
    </lineage>
</organism>
<accession>A0A7S3GCS8</accession>
<proteinExistence type="inferred from homology"/>
<dbReference type="GO" id="GO:0005634">
    <property type="term" value="C:nucleus"/>
    <property type="evidence" value="ECO:0007669"/>
    <property type="project" value="TreeGrafter"/>
</dbReference>
<dbReference type="PANTHER" id="PTHR13326:SF21">
    <property type="entry name" value="PSEUDOURIDYLATE SYNTHASE PUS7L"/>
    <property type="match status" value="1"/>
</dbReference>
<dbReference type="EMBL" id="HBIB01037496">
    <property type="protein sequence ID" value="CAE0262207.1"/>
    <property type="molecule type" value="Transcribed_RNA"/>
</dbReference>
<dbReference type="GO" id="GO:0008033">
    <property type="term" value="P:tRNA processing"/>
    <property type="evidence" value="ECO:0007669"/>
    <property type="project" value="UniProtKB-KW"/>
</dbReference>
<evidence type="ECO:0000256" key="3">
    <source>
        <dbReference type="ARBA" id="ARBA00023235"/>
    </source>
</evidence>